<gene>
    <name evidence="2" type="ORF">P0Y48_06995</name>
</gene>
<dbReference type="EMBL" id="CP119321">
    <property type="protein sequence ID" value="WEK14930.1"/>
    <property type="molecule type" value="Genomic_DNA"/>
</dbReference>
<reference evidence="2" key="1">
    <citation type="submission" date="2023-03" db="EMBL/GenBank/DDBJ databases">
        <title>Andean soil-derived lignocellulolytic bacterial consortium as a source of novel taxa and putative plastic-active enzymes.</title>
        <authorList>
            <person name="Diaz-Garcia L."/>
            <person name="Chuvochina M."/>
            <person name="Feuerriegel G."/>
            <person name="Bunk B."/>
            <person name="Sproer C."/>
            <person name="Streit W.R."/>
            <person name="Rodriguez L.M."/>
            <person name="Overmann J."/>
            <person name="Jimenez D.J."/>
        </authorList>
    </citation>
    <scope>NUCLEOTIDE SEQUENCE</scope>
    <source>
        <strain evidence="2">MAG 4610</strain>
    </source>
</reference>
<organism evidence="2 3">
    <name type="scientific">Candidatus Microbacterium phytovorans</name>
    <dbReference type="NCBI Taxonomy" id="3121374"/>
    <lineage>
        <taxon>Bacteria</taxon>
        <taxon>Bacillati</taxon>
        <taxon>Actinomycetota</taxon>
        <taxon>Actinomycetes</taxon>
        <taxon>Micrococcales</taxon>
        <taxon>Microbacteriaceae</taxon>
        <taxon>Microbacterium</taxon>
    </lineage>
</organism>
<feature type="transmembrane region" description="Helical" evidence="1">
    <location>
        <begin position="20"/>
        <end position="41"/>
    </location>
</feature>
<evidence type="ECO:0000313" key="3">
    <source>
        <dbReference type="Proteomes" id="UP001213972"/>
    </source>
</evidence>
<sequence>MKTRDDMNPGNRLRRAAHTAIRLAPWLVSITVTIVGLSLLLTRTTIVWEESQFEADMWDATPVDVTGIGLALLCVGILSLMATLLCEAHVRTRTITAPTRESGSSRRGS</sequence>
<evidence type="ECO:0000313" key="2">
    <source>
        <dbReference type="EMBL" id="WEK14930.1"/>
    </source>
</evidence>
<name>A0AAJ6B474_9MICO</name>
<keyword evidence="1" id="KW-0472">Membrane</keyword>
<evidence type="ECO:0000256" key="1">
    <source>
        <dbReference type="SAM" id="Phobius"/>
    </source>
</evidence>
<feature type="transmembrane region" description="Helical" evidence="1">
    <location>
        <begin position="65"/>
        <end position="86"/>
    </location>
</feature>
<dbReference type="Proteomes" id="UP001213972">
    <property type="component" value="Chromosome"/>
</dbReference>
<dbReference type="AlphaFoldDB" id="A0AAJ6B474"/>
<keyword evidence="1" id="KW-0812">Transmembrane</keyword>
<protein>
    <submittedName>
        <fullName evidence="2">Uncharacterized protein</fullName>
    </submittedName>
</protein>
<keyword evidence="1" id="KW-1133">Transmembrane helix</keyword>
<proteinExistence type="predicted"/>
<accession>A0AAJ6B474</accession>